<dbReference type="Proteomes" id="UP000243579">
    <property type="component" value="Unassembled WGS sequence"/>
</dbReference>
<gene>
    <name evidence="3" type="ORF">ACHHYP_02896</name>
</gene>
<evidence type="ECO:0000256" key="2">
    <source>
        <dbReference type="SAM" id="Phobius"/>
    </source>
</evidence>
<keyword evidence="2" id="KW-0472">Membrane</keyword>
<name>A0A1V9ZRL5_ACHHY</name>
<dbReference type="Pfam" id="PF03577">
    <property type="entry name" value="Peptidase_C69"/>
    <property type="match status" value="1"/>
</dbReference>
<keyword evidence="4" id="KW-1185">Reference proteome</keyword>
<dbReference type="GO" id="GO:0016805">
    <property type="term" value="F:dipeptidase activity"/>
    <property type="evidence" value="ECO:0007669"/>
    <property type="project" value="InterPro"/>
</dbReference>
<dbReference type="OrthoDB" id="5175656at2759"/>
<dbReference type="PANTHER" id="PTHR12994:SF17">
    <property type="entry name" value="LD30995P"/>
    <property type="match status" value="1"/>
</dbReference>
<sequence length="617" mass="67213">MRMLRDLLPWAGLAAARYVEPDRCTAILVGAKASSTGVPLTTHSNDCGNCDFRLIKIPAATHAPGAVREVTLLRQEYPRYVGTARGPAYTASNLETGFYNWTASPVIGSIPQVNATYGYFEGVYGIMNEAQLSMGESTCGAKLWAKPVSQGGKALLDITELGRIALERTATAREAILLMGHLAETYGYYGASWEGDDVLEESGEALTITDTKEAWMFHILPDDSGASAVWVAQRVLDTHLTAIANQFVIHAVNLSDPANFLGSANMHDVAKRNGFWDGIAPFDFTVAFALQQHDPEQYGYTRRVWRVFTLADPTLTLSPYTDVYSTSYPFSIELPSPVSPQDLMRIQRDHYEGTPFDLTQGPSAGPYGNPDRFRVGAEAAGGQFERSIGIYRATYTFVTVPDAVAAQNGLFWFGPYAPHATAYAPVYAQVSAVPPSLARGTLRQYDPAHNFWANAVVGNYGARFYKFAHPVIAAVQAAFETSAFTAQGAVQRQAATLLETQGRAAMVSYLTNATTTWVAAARTAFQTLLPTLVTKFHDGYVMSDFDQHDMSVQAMGYPRWYLESVGYYYGSTIVPDHVLVSGPLILALVVLALGSAALGYAIGRRANSTKRGYVHLQ</sequence>
<organism evidence="3 4">
    <name type="scientific">Achlya hypogyna</name>
    <name type="common">Oomycete</name>
    <name type="synonym">Protoachlya hypogyna</name>
    <dbReference type="NCBI Taxonomy" id="1202772"/>
    <lineage>
        <taxon>Eukaryota</taxon>
        <taxon>Sar</taxon>
        <taxon>Stramenopiles</taxon>
        <taxon>Oomycota</taxon>
        <taxon>Saprolegniomycetes</taxon>
        <taxon>Saprolegniales</taxon>
        <taxon>Achlyaceae</taxon>
        <taxon>Achlya</taxon>
    </lineage>
</organism>
<proteinExistence type="inferred from homology"/>
<keyword evidence="2" id="KW-1133">Transmembrane helix</keyword>
<dbReference type="InterPro" id="IPR005322">
    <property type="entry name" value="Peptidase_C69"/>
</dbReference>
<accession>A0A1V9ZRL5</accession>
<dbReference type="GO" id="GO:0006508">
    <property type="term" value="P:proteolysis"/>
    <property type="evidence" value="ECO:0007669"/>
    <property type="project" value="InterPro"/>
</dbReference>
<protein>
    <submittedName>
        <fullName evidence="3">Peptidase</fullName>
    </submittedName>
</protein>
<dbReference type="PANTHER" id="PTHR12994">
    <property type="entry name" value="SECERNIN"/>
    <property type="match status" value="1"/>
</dbReference>
<dbReference type="GO" id="GO:0070004">
    <property type="term" value="F:cysteine-type exopeptidase activity"/>
    <property type="evidence" value="ECO:0007669"/>
    <property type="project" value="InterPro"/>
</dbReference>
<evidence type="ECO:0000313" key="3">
    <source>
        <dbReference type="EMBL" id="OQS00655.1"/>
    </source>
</evidence>
<dbReference type="EMBL" id="JNBR01000027">
    <property type="protein sequence ID" value="OQS00655.1"/>
    <property type="molecule type" value="Genomic_DNA"/>
</dbReference>
<comment type="caution">
    <text evidence="3">The sequence shown here is derived from an EMBL/GenBank/DDBJ whole genome shotgun (WGS) entry which is preliminary data.</text>
</comment>
<dbReference type="STRING" id="1202772.A0A1V9ZRL5"/>
<keyword evidence="2" id="KW-0812">Transmembrane</keyword>
<reference evidence="3 4" key="1">
    <citation type="journal article" date="2014" name="Genome Biol. Evol.">
        <title>The secreted proteins of Achlya hypogyna and Thraustotheca clavata identify the ancestral oomycete secretome and reveal gene acquisitions by horizontal gene transfer.</title>
        <authorList>
            <person name="Misner I."/>
            <person name="Blouin N."/>
            <person name="Leonard G."/>
            <person name="Richards T.A."/>
            <person name="Lane C.E."/>
        </authorList>
    </citation>
    <scope>NUCLEOTIDE SEQUENCE [LARGE SCALE GENOMIC DNA]</scope>
    <source>
        <strain evidence="3 4">ATCC 48635</strain>
    </source>
</reference>
<comment type="similarity">
    <text evidence="1">Belongs to the peptidase C69 family. Secernin subfamily.</text>
</comment>
<evidence type="ECO:0000256" key="1">
    <source>
        <dbReference type="ARBA" id="ARBA00005705"/>
    </source>
</evidence>
<evidence type="ECO:0000313" key="4">
    <source>
        <dbReference type="Proteomes" id="UP000243579"/>
    </source>
</evidence>
<feature type="transmembrane region" description="Helical" evidence="2">
    <location>
        <begin position="584"/>
        <end position="603"/>
    </location>
</feature>
<dbReference type="AlphaFoldDB" id="A0A1V9ZRL5"/>